<evidence type="ECO:0000313" key="5">
    <source>
        <dbReference type="EMBL" id="TDG71968.1"/>
    </source>
</evidence>
<dbReference type="EMBL" id="PUFN01000018">
    <property type="protein sequence ID" value="TDG71968.1"/>
    <property type="molecule type" value="Genomic_DNA"/>
</dbReference>
<keyword evidence="2" id="KW-0680">Restriction system</keyword>
<evidence type="ECO:0000256" key="1">
    <source>
        <dbReference type="ARBA" id="ARBA00010923"/>
    </source>
</evidence>
<dbReference type="Gene3D" id="1.10.287.1120">
    <property type="entry name" value="Bipartite methylase S protein"/>
    <property type="match status" value="2"/>
</dbReference>
<organism evidence="5 6">
    <name type="scientific">Companilactobacillus farciminis</name>
    <dbReference type="NCBI Taxonomy" id="1612"/>
    <lineage>
        <taxon>Bacteria</taxon>
        <taxon>Bacillati</taxon>
        <taxon>Bacillota</taxon>
        <taxon>Bacilli</taxon>
        <taxon>Lactobacillales</taxon>
        <taxon>Lactobacillaceae</taxon>
        <taxon>Companilactobacillus</taxon>
    </lineage>
</organism>
<protein>
    <recommendedName>
        <fullName evidence="4">Type I restriction modification DNA specificity domain-containing protein</fullName>
    </recommendedName>
</protein>
<name>A0A4R5NEI7_9LACO</name>
<keyword evidence="3" id="KW-0238">DNA-binding</keyword>
<reference evidence="5 6" key="1">
    <citation type="journal article" date="2019" name="Appl. Microbiol. Biotechnol.">
        <title>Uncovering carbohydrate metabolism through a genotype-phenotype association study of 56 lactic acid bacteria genomes.</title>
        <authorList>
            <person name="Buron-Moles G."/>
            <person name="Chailyan A."/>
            <person name="Dolejs I."/>
            <person name="Forster J."/>
            <person name="Miks M.H."/>
        </authorList>
    </citation>
    <scope>NUCLEOTIDE SEQUENCE [LARGE SCALE GENOMIC DNA]</scope>
    <source>
        <strain evidence="5 6">ATCC 29644</strain>
    </source>
</reference>
<dbReference type="Proteomes" id="UP000295257">
    <property type="component" value="Unassembled WGS sequence"/>
</dbReference>
<evidence type="ECO:0000256" key="3">
    <source>
        <dbReference type="ARBA" id="ARBA00023125"/>
    </source>
</evidence>
<sequence length="382" mass="44173">MDKKMVPEVRFKGFSDDWEQHSFQNTLIIHSGKDYKHLNKGNIPVYGTGGYMLSVDEDLSKVDGIGLGRKGTIDKPQYLKAPFWTVDTLFYMTPKPNFEILFLYAIVQKFNWKKLNEASGVPSLSKKTIEKVIQFYPVQLEQKKLGILLKNITEAVLLQQRQLDSYNKLKKGLLQKLFPKDGEKVPKVRFTNFTGDWEQHKLGMMAQIVRGASPRPIKSKKWFNDKSNIGWLRISDVTSQNGRITHLTQRLSEAGQSKTRIVNTPHLLLSIAASVGKPVINYIPTGVHDGFLIFLNPKFEIEYMFQWLTYYQNEWKKYGQPGSQINLNSDIIKNQSLFIATITEQKKIENILRHVDKLIAQQHKQLNELKSLKKYLLQKLFI</sequence>
<dbReference type="CDD" id="cd17283">
    <property type="entry name" value="RMtype1_S_Hpy180ORF7835P_TRD2-CR2_like"/>
    <property type="match status" value="1"/>
</dbReference>
<gene>
    <name evidence="5" type="ORF">C5L30_001665</name>
</gene>
<dbReference type="Pfam" id="PF01420">
    <property type="entry name" value="Methylase_S"/>
    <property type="match status" value="2"/>
</dbReference>
<proteinExistence type="inferred from homology"/>
<comment type="caution">
    <text evidence="5">The sequence shown here is derived from an EMBL/GenBank/DDBJ whole genome shotgun (WGS) entry which is preliminary data.</text>
</comment>
<dbReference type="Gene3D" id="3.90.220.20">
    <property type="entry name" value="DNA methylase specificity domains"/>
    <property type="match status" value="2"/>
</dbReference>
<dbReference type="InterPro" id="IPR052021">
    <property type="entry name" value="Type-I_RS_S_subunit"/>
</dbReference>
<dbReference type="PANTHER" id="PTHR30408">
    <property type="entry name" value="TYPE-1 RESTRICTION ENZYME ECOKI SPECIFICITY PROTEIN"/>
    <property type="match status" value="1"/>
</dbReference>
<evidence type="ECO:0000256" key="2">
    <source>
        <dbReference type="ARBA" id="ARBA00022747"/>
    </source>
</evidence>
<dbReference type="OrthoDB" id="9795776at2"/>
<evidence type="ECO:0000259" key="4">
    <source>
        <dbReference type="Pfam" id="PF01420"/>
    </source>
</evidence>
<evidence type="ECO:0000313" key="6">
    <source>
        <dbReference type="Proteomes" id="UP000295257"/>
    </source>
</evidence>
<dbReference type="GO" id="GO:0003677">
    <property type="term" value="F:DNA binding"/>
    <property type="evidence" value="ECO:0007669"/>
    <property type="project" value="UniProtKB-KW"/>
</dbReference>
<dbReference type="InterPro" id="IPR000055">
    <property type="entry name" value="Restrct_endonuc_typeI_TRD"/>
</dbReference>
<dbReference type="SUPFAM" id="SSF116734">
    <property type="entry name" value="DNA methylase specificity domain"/>
    <property type="match status" value="2"/>
</dbReference>
<feature type="domain" description="Type I restriction modification DNA specificity" evidence="4">
    <location>
        <begin position="36"/>
        <end position="161"/>
    </location>
</feature>
<dbReference type="GO" id="GO:0009307">
    <property type="term" value="P:DNA restriction-modification system"/>
    <property type="evidence" value="ECO:0007669"/>
    <property type="project" value="UniProtKB-KW"/>
</dbReference>
<dbReference type="PANTHER" id="PTHR30408:SF12">
    <property type="entry name" value="TYPE I RESTRICTION ENZYME MJAVIII SPECIFICITY SUBUNIT"/>
    <property type="match status" value="1"/>
</dbReference>
<feature type="domain" description="Type I restriction modification DNA specificity" evidence="4">
    <location>
        <begin position="196"/>
        <end position="370"/>
    </location>
</feature>
<dbReference type="AlphaFoldDB" id="A0A4R5NEI7"/>
<dbReference type="InterPro" id="IPR044946">
    <property type="entry name" value="Restrct_endonuc_typeI_TRD_sf"/>
</dbReference>
<accession>A0A4R5NEI7</accession>
<comment type="similarity">
    <text evidence="1">Belongs to the type-I restriction system S methylase family.</text>
</comment>
<dbReference type="RefSeq" id="WP_010018728.1">
    <property type="nucleotide sequence ID" value="NZ_PUFN01000018.1"/>
</dbReference>
<keyword evidence="6" id="KW-1185">Reference proteome</keyword>